<dbReference type="AlphaFoldDB" id="A0A164XJB3"/>
<organism evidence="1 2">
    <name type="scientific">Daphnia magna</name>
    <dbReference type="NCBI Taxonomy" id="35525"/>
    <lineage>
        <taxon>Eukaryota</taxon>
        <taxon>Metazoa</taxon>
        <taxon>Ecdysozoa</taxon>
        <taxon>Arthropoda</taxon>
        <taxon>Crustacea</taxon>
        <taxon>Branchiopoda</taxon>
        <taxon>Diplostraca</taxon>
        <taxon>Cladocera</taxon>
        <taxon>Anomopoda</taxon>
        <taxon>Daphniidae</taxon>
        <taxon>Daphnia</taxon>
    </lineage>
</organism>
<comment type="caution">
    <text evidence="1">The sequence shown here is derived from an EMBL/GenBank/DDBJ whole genome shotgun (WGS) entry which is preliminary data.</text>
</comment>
<dbReference type="OrthoDB" id="6336664at2759"/>
<keyword evidence="2" id="KW-1185">Reference proteome</keyword>
<sequence length="103" mass="12138">MKRQLEDCKTWFIDATFHLMEDPMKQLFFINGFIKNDKSDSKQVPLLICCMTRRRAVDYIAVFEKLKVLKITKFRFNMNYILHQNFLAIGSTRDAISIGVKLS</sequence>
<accession>A0A164XJB3</accession>
<dbReference type="Proteomes" id="UP000076858">
    <property type="component" value="Unassembled WGS sequence"/>
</dbReference>
<evidence type="ECO:0000313" key="1">
    <source>
        <dbReference type="EMBL" id="KZS14300.1"/>
    </source>
</evidence>
<gene>
    <name evidence="1" type="ORF">APZ42_020384</name>
</gene>
<proteinExistence type="predicted"/>
<reference evidence="1 2" key="1">
    <citation type="submission" date="2016-03" db="EMBL/GenBank/DDBJ databases">
        <title>EvidentialGene: Evidence-directed Construction of Genes on Genomes.</title>
        <authorList>
            <person name="Gilbert D.G."/>
            <person name="Choi J.-H."/>
            <person name="Mockaitis K."/>
            <person name="Colbourne J."/>
            <person name="Pfrender M."/>
        </authorList>
    </citation>
    <scope>NUCLEOTIDE SEQUENCE [LARGE SCALE GENOMIC DNA]</scope>
    <source>
        <strain evidence="1 2">Xinb3</strain>
        <tissue evidence="1">Complete organism</tissue>
    </source>
</reference>
<protein>
    <submittedName>
        <fullName evidence="1">Uncharacterized protein</fullName>
    </submittedName>
</protein>
<dbReference type="EMBL" id="LRGB01000986">
    <property type="protein sequence ID" value="KZS14300.1"/>
    <property type="molecule type" value="Genomic_DNA"/>
</dbReference>
<evidence type="ECO:0000313" key="2">
    <source>
        <dbReference type="Proteomes" id="UP000076858"/>
    </source>
</evidence>
<name>A0A164XJB3_9CRUS</name>